<reference evidence="5" key="1">
    <citation type="submission" date="2021-01" db="EMBL/GenBank/DDBJ databases">
        <title>Caligus Genome Assembly.</title>
        <authorList>
            <person name="Gallardo-Escarate C."/>
        </authorList>
    </citation>
    <scope>NUCLEOTIDE SEQUENCE [LARGE SCALE GENOMIC DNA]</scope>
</reference>
<name>A0A7T8GST0_CALRO</name>
<dbReference type="AlphaFoldDB" id="A0A7T8GST0"/>
<feature type="compositionally biased region" description="Polar residues" evidence="2">
    <location>
        <begin position="182"/>
        <end position="197"/>
    </location>
</feature>
<dbReference type="PROSITE" id="PS50125">
    <property type="entry name" value="GUANYLATE_CYCLASE_2"/>
    <property type="match status" value="1"/>
</dbReference>
<dbReference type="SUPFAM" id="SSF55073">
    <property type="entry name" value="Nucleotide cyclase"/>
    <property type="match status" value="1"/>
</dbReference>
<dbReference type="Gene3D" id="3.30.70.1230">
    <property type="entry name" value="Nucleotide cyclase"/>
    <property type="match status" value="1"/>
</dbReference>
<feature type="region of interest" description="Disordered" evidence="2">
    <location>
        <begin position="127"/>
        <end position="197"/>
    </location>
</feature>
<feature type="compositionally biased region" description="Basic and acidic residues" evidence="2">
    <location>
        <begin position="142"/>
        <end position="175"/>
    </location>
</feature>
<dbReference type="PANTHER" id="PTHR45655:SF10">
    <property type="entry name" value="SOLUBLE GUANYLATE CYCLASE 88E"/>
    <property type="match status" value="1"/>
</dbReference>
<feature type="non-terminal residue" evidence="4">
    <location>
        <position position="1"/>
    </location>
</feature>
<dbReference type="InterPro" id="IPR029787">
    <property type="entry name" value="Nucleotide_cyclase"/>
</dbReference>
<dbReference type="Pfam" id="PF00211">
    <property type="entry name" value="Guanylate_cyc"/>
    <property type="match status" value="1"/>
</dbReference>
<dbReference type="GO" id="GO:0070026">
    <property type="term" value="F:nitric oxide binding"/>
    <property type="evidence" value="ECO:0007669"/>
    <property type="project" value="TreeGrafter"/>
</dbReference>
<dbReference type="GO" id="GO:0070482">
    <property type="term" value="P:response to oxygen levels"/>
    <property type="evidence" value="ECO:0007669"/>
    <property type="project" value="TreeGrafter"/>
</dbReference>
<feature type="non-terminal residue" evidence="4">
    <location>
        <position position="197"/>
    </location>
</feature>
<dbReference type="OrthoDB" id="6353733at2759"/>
<keyword evidence="5" id="KW-1185">Reference proteome</keyword>
<dbReference type="GO" id="GO:0008074">
    <property type="term" value="C:guanylate cyclase complex, soluble"/>
    <property type="evidence" value="ECO:0007669"/>
    <property type="project" value="TreeGrafter"/>
</dbReference>
<gene>
    <name evidence="4" type="ORF">FKW44_022135</name>
</gene>
<keyword evidence="1" id="KW-0456">Lyase</keyword>
<evidence type="ECO:0000259" key="3">
    <source>
        <dbReference type="PROSITE" id="PS50125"/>
    </source>
</evidence>
<evidence type="ECO:0000313" key="4">
    <source>
        <dbReference type="EMBL" id="QQP36900.1"/>
    </source>
</evidence>
<dbReference type="PANTHER" id="PTHR45655">
    <property type="entry name" value="GUANYLATE CYCLASE SOLUBLE SUBUNIT BETA-2"/>
    <property type="match status" value="1"/>
</dbReference>
<dbReference type="GO" id="GO:0038060">
    <property type="term" value="P:nitric oxide-cGMP-mediated signaling"/>
    <property type="evidence" value="ECO:0007669"/>
    <property type="project" value="TreeGrafter"/>
</dbReference>
<protein>
    <submittedName>
        <fullName evidence="4">Soluble guanylate cyclase 88Elike</fullName>
    </submittedName>
</protein>
<dbReference type="GO" id="GO:0004383">
    <property type="term" value="F:guanylate cyclase activity"/>
    <property type="evidence" value="ECO:0007669"/>
    <property type="project" value="TreeGrafter"/>
</dbReference>
<accession>A0A7T8GST0</accession>
<proteinExistence type="predicted"/>
<evidence type="ECO:0000256" key="2">
    <source>
        <dbReference type="SAM" id="MobiDB-lite"/>
    </source>
</evidence>
<dbReference type="GO" id="GO:0019826">
    <property type="term" value="F:oxygen sensor activity"/>
    <property type="evidence" value="ECO:0007669"/>
    <property type="project" value="TreeGrafter"/>
</dbReference>
<evidence type="ECO:0000313" key="5">
    <source>
        <dbReference type="Proteomes" id="UP000595437"/>
    </source>
</evidence>
<dbReference type="EMBL" id="CP045905">
    <property type="protein sequence ID" value="QQP36900.1"/>
    <property type="molecule type" value="Genomic_DNA"/>
</dbReference>
<dbReference type="InterPro" id="IPR001054">
    <property type="entry name" value="A/G_cyclase"/>
</dbReference>
<feature type="domain" description="Guanylate cyclase" evidence="3">
    <location>
        <begin position="1"/>
        <end position="68"/>
    </location>
</feature>
<sequence length="197" mass="22035">GSNHALKICDMAFDMIDGIRILRDFSIGKNMEMRIGCHSGPVVAGVVGNKMPRYCLFGHNVGLSEKFESNSAPMRIHISEQCRALLSPQYKTEERHEEGLAEKVGGLKSYFLTHKENRKPIQARSIKVLLPTESEMPTVDGEPEKEQGNESKQEKTDVPKVKKKENENEVQEKDSIAPSIPSMENDSQYCGGFNHST</sequence>
<organism evidence="4 5">
    <name type="scientific">Caligus rogercresseyi</name>
    <name type="common">Sea louse</name>
    <dbReference type="NCBI Taxonomy" id="217165"/>
    <lineage>
        <taxon>Eukaryota</taxon>
        <taxon>Metazoa</taxon>
        <taxon>Ecdysozoa</taxon>
        <taxon>Arthropoda</taxon>
        <taxon>Crustacea</taxon>
        <taxon>Multicrustacea</taxon>
        <taxon>Hexanauplia</taxon>
        <taxon>Copepoda</taxon>
        <taxon>Siphonostomatoida</taxon>
        <taxon>Caligidae</taxon>
        <taxon>Caligus</taxon>
    </lineage>
</organism>
<dbReference type="CDD" id="cd07302">
    <property type="entry name" value="CHD"/>
    <property type="match status" value="1"/>
</dbReference>
<dbReference type="Proteomes" id="UP000595437">
    <property type="component" value="Chromosome 16"/>
</dbReference>
<evidence type="ECO:0000256" key="1">
    <source>
        <dbReference type="ARBA" id="ARBA00023239"/>
    </source>
</evidence>